<proteinExistence type="predicted"/>
<organism evidence="2 3">
    <name type="scientific">Mannheimia haemolytica</name>
    <name type="common">Pasteurella haemolytica</name>
    <dbReference type="NCBI Taxonomy" id="75985"/>
    <lineage>
        <taxon>Bacteria</taxon>
        <taxon>Pseudomonadati</taxon>
        <taxon>Pseudomonadota</taxon>
        <taxon>Gammaproteobacteria</taxon>
        <taxon>Pasteurellales</taxon>
        <taxon>Pasteurellaceae</taxon>
        <taxon>Mannheimia</taxon>
    </lineage>
</organism>
<sequence length="120" mass="13787">MSNNLKIQVVLSALDKLTAPFKSVVKQTEKLSQSLKVQRDELKALEKTQSKMQSFKKMDDSIKKSNETILKQTKHLDNLKNKISQMKNERIELKVKMDAKKREFQQITKGGSAGVQEPHF</sequence>
<dbReference type="EMBL" id="UGPL01000003">
    <property type="protein sequence ID" value="STY58654.1"/>
    <property type="molecule type" value="Genomic_DNA"/>
</dbReference>
<accession>A0A378MTZ8</accession>
<protein>
    <submittedName>
        <fullName evidence="2">Uncharacterized protein</fullName>
    </submittedName>
</protein>
<evidence type="ECO:0000256" key="1">
    <source>
        <dbReference type="SAM" id="Coils"/>
    </source>
</evidence>
<evidence type="ECO:0000313" key="2">
    <source>
        <dbReference type="EMBL" id="STY58654.1"/>
    </source>
</evidence>
<dbReference type="Proteomes" id="UP000254031">
    <property type="component" value="Unassembled WGS sequence"/>
</dbReference>
<keyword evidence="1" id="KW-0175">Coiled coil</keyword>
<evidence type="ECO:0000313" key="3">
    <source>
        <dbReference type="Proteomes" id="UP000254031"/>
    </source>
</evidence>
<feature type="coiled-coil region" evidence="1">
    <location>
        <begin position="25"/>
        <end position="103"/>
    </location>
</feature>
<gene>
    <name evidence="2" type="ORF">NCTC9380_00072</name>
</gene>
<name>A0A378MTZ8_MANHA</name>
<reference evidence="2 3" key="1">
    <citation type="submission" date="2018-06" db="EMBL/GenBank/DDBJ databases">
        <authorList>
            <consortium name="Pathogen Informatics"/>
            <person name="Doyle S."/>
        </authorList>
    </citation>
    <scope>NUCLEOTIDE SEQUENCE [LARGE SCALE GENOMIC DNA]</scope>
    <source>
        <strain evidence="2 3">NCTC9380</strain>
    </source>
</reference>
<dbReference type="AlphaFoldDB" id="A0A378MTZ8"/>